<evidence type="ECO:0000313" key="3">
    <source>
        <dbReference type="Proteomes" id="UP001605036"/>
    </source>
</evidence>
<dbReference type="Pfam" id="PF00931">
    <property type="entry name" value="NB-ARC"/>
    <property type="match status" value="1"/>
</dbReference>
<protein>
    <recommendedName>
        <fullName evidence="1">NB-ARC domain-containing protein</fullName>
    </recommendedName>
</protein>
<dbReference type="InterPro" id="IPR042197">
    <property type="entry name" value="Apaf_helical"/>
</dbReference>
<gene>
    <name evidence="2" type="ORF">R1flu_013700</name>
</gene>
<dbReference type="InterPro" id="IPR027417">
    <property type="entry name" value="P-loop_NTPase"/>
</dbReference>
<dbReference type="Gene3D" id="1.10.8.430">
    <property type="entry name" value="Helical domain of apoptotic protease-activating factors"/>
    <property type="match status" value="1"/>
</dbReference>
<comment type="caution">
    <text evidence="2">The sequence shown here is derived from an EMBL/GenBank/DDBJ whole genome shotgun (WGS) entry which is preliminary data.</text>
</comment>
<proteinExistence type="predicted"/>
<dbReference type="PANTHER" id="PTHR11017:SF385">
    <property type="entry name" value="DISEASE RESISTANCE PROTEIN (TIR-NBS-LRR CLASS)-RELATED"/>
    <property type="match status" value="1"/>
</dbReference>
<dbReference type="Gene3D" id="3.40.50.300">
    <property type="entry name" value="P-loop containing nucleotide triphosphate hydrolases"/>
    <property type="match status" value="1"/>
</dbReference>
<name>A0ABD1YDZ7_9MARC</name>
<dbReference type="Proteomes" id="UP001605036">
    <property type="component" value="Unassembled WGS sequence"/>
</dbReference>
<evidence type="ECO:0000259" key="1">
    <source>
        <dbReference type="Pfam" id="PF00931"/>
    </source>
</evidence>
<sequence>MAGKYLDSEKHAYIYWEKILVFVCQRHHLDLDPIGGGRKLQNFWRRLVGWESLLTEAERLLETHAFLGFCGTGGVGKTTMAKLVFETFSKRRSFEYTCFMYDLKSIQGSSPQIRADIGAKICRYGQPIQSSGEGVWHEIRGKTLLLVFDDIDETLHADLLQEIAEGNDREAELFMTHAFPGEKEPPFDLQHSVEKVVKGCAGLPLTLEVTGKYLKGKRNVKLWDEIAEALKNADNIRPVKGVWAKLRLSYDSLQNEEKEVFLDMACLLLHEDCHFTFEEMRSSWYFLHGYANIRWQTLLDRSLV</sequence>
<dbReference type="SUPFAM" id="SSF52540">
    <property type="entry name" value="P-loop containing nucleoside triphosphate hydrolases"/>
    <property type="match status" value="1"/>
</dbReference>
<dbReference type="PANTHER" id="PTHR11017">
    <property type="entry name" value="LEUCINE-RICH REPEAT-CONTAINING PROTEIN"/>
    <property type="match status" value="1"/>
</dbReference>
<organism evidence="2 3">
    <name type="scientific">Riccia fluitans</name>
    <dbReference type="NCBI Taxonomy" id="41844"/>
    <lineage>
        <taxon>Eukaryota</taxon>
        <taxon>Viridiplantae</taxon>
        <taxon>Streptophyta</taxon>
        <taxon>Embryophyta</taxon>
        <taxon>Marchantiophyta</taxon>
        <taxon>Marchantiopsida</taxon>
        <taxon>Marchantiidae</taxon>
        <taxon>Marchantiales</taxon>
        <taxon>Ricciaceae</taxon>
        <taxon>Riccia</taxon>
    </lineage>
</organism>
<dbReference type="InterPro" id="IPR002182">
    <property type="entry name" value="NB-ARC"/>
</dbReference>
<evidence type="ECO:0000313" key="2">
    <source>
        <dbReference type="EMBL" id="KAL2629014.1"/>
    </source>
</evidence>
<dbReference type="EMBL" id="JBHFFA010000004">
    <property type="protein sequence ID" value="KAL2629014.1"/>
    <property type="molecule type" value="Genomic_DNA"/>
</dbReference>
<dbReference type="AlphaFoldDB" id="A0ABD1YDZ7"/>
<feature type="domain" description="NB-ARC" evidence="1">
    <location>
        <begin position="60"/>
        <end position="160"/>
    </location>
</feature>
<dbReference type="PRINTS" id="PR00364">
    <property type="entry name" value="DISEASERSIST"/>
</dbReference>
<accession>A0ABD1YDZ7</accession>
<dbReference type="InterPro" id="IPR044974">
    <property type="entry name" value="Disease_R_plants"/>
</dbReference>
<reference evidence="2 3" key="1">
    <citation type="submission" date="2024-09" db="EMBL/GenBank/DDBJ databases">
        <title>Chromosome-scale assembly of Riccia fluitans.</title>
        <authorList>
            <person name="Paukszto L."/>
            <person name="Sawicki J."/>
            <person name="Karawczyk K."/>
            <person name="Piernik-Szablinska J."/>
            <person name="Szczecinska M."/>
            <person name="Mazdziarz M."/>
        </authorList>
    </citation>
    <scope>NUCLEOTIDE SEQUENCE [LARGE SCALE GENOMIC DNA]</scope>
    <source>
        <strain evidence="2">Rf_01</strain>
        <tissue evidence="2">Aerial parts of the thallus</tissue>
    </source>
</reference>
<keyword evidence="3" id="KW-1185">Reference proteome</keyword>